<evidence type="ECO:0000313" key="3">
    <source>
        <dbReference type="Proteomes" id="UP001196661"/>
    </source>
</evidence>
<dbReference type="Proteomes" id="UP001196661">
    <property type="component" value="Unassembled WGS sequence"/>
</dbReference>
<evidence type="ECO:0000313" key="2">
    <source>
        <dbReference type="EMBL" id="MBT9312925.1"/>
    </source>
</evidence>
<keyword evidence="3" id="KW-1185">Reference proteome</keyword>
<organism evidence="2 3">
    <name type="scientific">Leptothoe kymatousa TAU-MAC 1615</name>
    <dbReference type="NCBI Taxonomy" id="2364775"/>
    <lineage>
        <taxon>Bacteria</taxon>
        <taxon>Bacillati</taxon>
        <taxon>Cyanobacteriota</taxon>
        <taxon>Cyanophyceae</taxon>
        <taxon>Nodosilineales</taxon>
        <taxon>Cymatolegaceae</taxon>
        <taxon>Leptothoe</taxon>
        <taxon>Leptothoe kymatousa</taxon>
    </lineage>
</organism>
<feature type="compositionally biased region" description="Polar residues" evidence="1">
    <location>
        <begin position="1"/>
        <end position="14"/>
    </location>
</feature>
<comment type="caution">
    <text evidence="2">The sequence shown here is derived from an EMBL/GenBank/DDBJ whole genome shotgun (WGS) entry which is preliminary data.</text>
</comment>
<gene>
    <name evidence="2" type="ORF">IXB28_11955</name>
</gene>
<reference evidence="2 3" key="1">
    <citation type="journal article" date="2021" name="Mar. Drugs">
        <title>Genome Reduction and Secondary Metabolism of the Marine Sponge-Associated Cyanobacterium Leptothoe.</title>
        <authorList>
            <person name="Konstantinou D."/>
            <person name="Popin R.V."/>
            <person name="Fewer D.P."/>
            <person name="Sivonen K."/>
            <person name="Gkelis S."/>
        </authorList>
    </citation>
    <scope>NUCLEOTIDE SEQUENCE [LARGE SCALE GENOMIC DNA]</scope>
    <source>
        <strain evidence="2 3">TAU-MAC 1615</strain>
    </source>
</reference>
<protein>
    <submittedName>
        <fullName evidence="2">Uncharacterized protein</fullName>
    </submittedName>
</protein>
<dbReference type="EMBL" id="JADOER010000011">
    <property type="protein sequence ID" value="MBT9312925.1"/>
    <property type="molecule type" value="Genomic_DNA"/>
</dbReference>
<dbReference type="RefSeq" id="WP_215618827.1">
    <property type="nucleotide sequence ID" value="NZ_JADOER010000011.1"/>
</dbReference>
<feature type="region of interest" description="Disordered" evidence="1">
    <location>
        <begin position="1"/>
        <end position="42"/>
    </location>
</feature>
<sequence>MSSFYNLTSQTQSLPGLPLDGSVRYPNKQRKKPSHGCDHSKPRSAYWTDELAISTASSAAASPYHTALALGATMVCSAGALMQYTDTGSPQAAPVLPEGTAPGDATPLKQSEAETAVVTPPVATSQPTASFSTSANESATHKLLDSPAAVQAKLQHLRSKIGQFKTRDTVQELERQQAILAHREADLAHRQAELEKKSQALNEQKVSLIDVLGIHPTEAEYIASLLGASEDYQLTRLKLNVLKEEIATEYSKPVLSNPQIEVLYGQYAEGEVYLRHVAADILNNYISSVSTEFSDPRWQEVNYYELLHALIRVEHFRQMHTVEYNTLAQMDEQLTERQTEIASLLEQNTLLTQQPLLDHNKVLQKANATRHELLQVL</sequence>
<proteinExistence type="predicted"/>
<accession>A0ABS5Y7J5</accession>
<evidence type="ECO:0000256" key="1">
    <source>
        <dbReference type="SAM" id="MobiDB-lite"/>
    </source>
</evidence>
<name>A0ABS5Y7J5_9CYAN</name>